<sequence>MARFLPALMVVLIVGNLLTILGLTTNLAPVIARLFLIGGPTLTVLAAVSIVVIVLKAKRG</sequence>
<protein>
    <submittedName>
        <fullName evidence="2">Uncharacterized protein</fullName>
    </submittedName>
</protein>
<name>A0A377FPY5_9BACL</name>
<organism evidence="2 3">
    <name type="scientific">Exiguobacterium aurantiacum</name>
    <dbReference type="NCBI Taxonomy" id="33987"/>
    <lineage>
        <taxon>Bacteria</taxon>
        <taxon>Bacillati</taxon>
        <taxon>Bacillota</taxon>
        <taxon>Bacilli</taxon>
        <taxon>Bacillales</taxon>
        <taxon>Bacillales Family XII. Incertae Sedis</taxon>
        <taxon>Exiguobacterium</taxon>
    </lineage>
</organism>
<keyword evidence="1" id="KW-0812">Transmembrane</keyword>
<feature type="transmembrane region" description="Helical" evidence="1">
    <location>
        <begin position="34"/>
        <end position="55"/>
    </location>
</feature>
<proteinExistence type="predicted"/>
<evidence type="ECO:0000256" key="1">
    <source>
        <dbReference type="SAM" id="Phobius"/>
    </source>
</evidence>
<evidence type="ECO:0000313" key="3">
    <source>
        <dbReference type="Proteomes" id="UP000254060"/>
    </source>
</evidence>
<keyword evidence="1" id="KW-0472">Membrane</keyword>
<gene>
    <name evidence="2" type="ORF">NCTC13163_00222</name>
</gene>
<evidence type="ECO:0000313" key="2">
    <source>
        <dbReference type="EMBL" id="STO06882.1"/>
    </source>
</evidence>
<accession>A0A377FPY5</accession>
<dbReference type="RefSeq" id="WP_029334080.1">
    <property type="nucleotide sequence ID" value="NZ_UGGP01000001.1"/>
</dbReference>
<keyword evidence="1" id="KW-1133">Transmembrane helix</keyword>
<reference evidence="2 3" key="1">
    <citation type="submission" date="2018-06" db="EMBL/GenBank/DDBJ databases">
        <authorList>
            <consortium name="Pathogen Informatics"/>
            <person name="Doyle S."/>
        </authorList>
    </citation>
    <scope>NUCLEOTIDE SEQUENCE [LARGE SCALE GENOMIC DNA]</scope>
    <source>
        <strain evidence="2 3">NCTC13163</strain>
    </source>
</reference>
<feature type="transmembrane region" description="Helical" evidence="1">
    <location>
        <begin position="7"/>
        <end position="28"/>
    </location>
</feature>
<dbReference type="EMBL" id="UGGP01000001">
    <property type="protein sequence ID" value="STO06882.1"/>
    <property type="molecule type" value="Genomic_DNA"/>
</dbReference>
<dbReference type="Proteomes" id="UP000254060">
    <property type="component" value="Unassembled WGS sequence"/>
</dbReference>
<dbReference type="AlphaFoldDB" id="A0A377FPY5"/>
<dbReference type="STRING" id="1397694.GCA_000702585_00742"/>